<dbReference type="GO" id="GO:0008270">
    <property type="term" value="F:zinc ion binding"/>
    <property type="evidence" value="ECO:0007669"/>
    <property type="project" value="InterPro"/>
</dbReference>
<dbReference type="GO" id="GO:0003676">
    <property type="term" value="F:nucleic acid binding"/>
    <property type="evidence" value="ECO:0007669"/>
    <property type="project" value="InterPro"/>
</dbReference>
<dbReference type="AlphaFoldDB" id="A0A6A6NAT6"/>
<dbReference type="Pfam" id="PF14223">
    <property type="entry name" value="Retrotran_gag_2"/>
    <property type="match status" value="1"/>
</dbReference>
<feature type="compositionally biased region" description="Polar residues" evidence="1">
    <location>
        <begin position="171"/>
        <end position="180"/>
    </location>
</feature>
<dbReference type="SMART" id="SM00343">
    <property type="entry name" value="ZnF_C2HC"/>
    <property type="match status" value="2"/>
</dbReference>
<comment type="caution">
    <text evidence="3">The sequence shown here is derived from an EMBL/GenBank/DDBJ whole genome shotgun (WGS) entry which is preliminary data.</text>
</comment>
<accession>A0A6A6NAT6</accession>
<evidence type="ECO:0000256" key="1">
    <source>
        <dbReference type="SAM" id="MobiDB-lite"/>
    </source>
</evidence>
<dbReference type="PANTHER" id="PTHR35317:SF31">
    <property type="entry name" value="DUF4219 DOMAIN-CONTAINING PROTEIN"/>
    <property type="match status" value="1"/>
</dbReference>
<feature type="domain" description="CCHC-type" evidence="2">
    <location>
        <begin position="223"/>
        <end position="239"/>
    </location>
</feature>
<sequence>MVTWSGRVKETITLAPEFDEANSGKKGFIILETPEPSFTREECDLVAIYCNLFGSPCATERKEAWDKLKEEFEGSDRVKTVKLLTLKREFEVLRMKESETVKEYAAKLLELVNKIRFEPKVSAIEESCDLKVLSVAELISKLQAQEQRSSLRDEDTSEGAFQARQKGRQPSRGNQKSGSESSDKGKAAVKEGGKTGKFPPCSVCKKTNHLVKDCWTKDKSKVQCRFCRKFGHFEKFCKAKQNQMRNQNQTTNQQQANYTDEQEEDEAENVFMASQVTRDASQQTWYIDSGCTSHMAKEEIRAVLNQPSKRLALRVSKVSSSNPSGTLWGPVLRRRLKLSLTLATCSKS</sequence>
<dbReference type="EMBL" id="JAAGAX010000002">
    <property type="protein sequence ID" value="KAF2322730.1"/>
    <property type="molecule type" value="Genomic_DNA"/>
</dbReference>
<dbReference type="PANTHER" id="PTHR35317">
    <property type="entry name" value="OS04G0629600 PROTEIN"/>
    <property type="match status" value="1"/>
</dbReference>
<dbReference type="Gene3D" id="4.10.60.10">
    <property type="entry name" value="Zinc finger, CCHC-type"/>
    <property type="match status" value="1"/>
</dbReference>
<dbReference type="InterPro" id="IPR036875">
    <property type="entry name" value="Znf_CCHC_sf"/>
</dbReference>
<evidence type="ECO:0000313" key="4">
    <source>
        <dbReference type="Proteomes" id="UP000467840"/>
    </source>
</evidence>
<organism evidence="3 4">
    <name type="scientific">Hevea brasiliensis</name>
    <name type="common">Para rubber tree</name>
    <name type="synonym">Siphonia brasiliensis</name>
    <dbReference type="NCBI Taxonomy" id="3981"/>
    <lineage>
        <taxon>Eukaryota</taxon>
        <taxon>Viridiplantae</taxon>
        <taxon>Streptophyta</taxon>
        <taxon>Embryophyta</taxon>
        <taxon>Tracheophyta</taxon>
        <taxon>Spermatophyta</taxon>
        <taxon>Magnoliopsida</taxon>
        <taxon>eudicotyledons</taxon>
        <taxon>Gunneridae</taxon>
        <taxon>Pentapetalae</taxon>
        <taxon>rosids</taxon>
        <taxon>fabids</taxon>
        <taxon>Malpighiales</taxon>
        <taxon>Euphorbiaceae</taxon>
        <taxon>Crotonoideae</taxon>
        <taxon>Micrandreae</taxon>
        <taxon>Hevea</taxon>
    </lineage>
</organism>
<feature type="domain" description="CCHC-type" evidence="2">
    <location>
        <begin position="200"/>
        <end position="216"/>
    </location>
</feature>
<dbReference type="Proteomes" id="UP000467840">
    <property type="component" value="Chromosome 11"/>
</dbReference>
<feature type="compositionally biased region" description="Basic and acidic residues" evidence="1">
    <location>
        <begin position="181"/>
        <end position="192"/>
    </location>
</feature>
<evidence type="ECO:0000259" key="2">
    <source>
        <dbReference type="SMART" id="SM00343"/>
    </source>
</evidence>
<reference evidence="3 4" key="1">
    <citation type="journal article" date="2020" name="Mol. Plant">
        <title>The Chromosome-Based Rubber Tree Genome Provides New Insights into Spurge Genome Evolution and Rubber Biosynthesis.</title>
        <authorList>
            <person name="Liu J."/>
            <person name="Shi C."/>
            <person name="Shi C.C."/>
            <person name="Li W."/>
            <person name="Zhang Q.J."/>
            <person name="Zhang Y."/>
            <person name="Li K."/>
            <person name="Lu H.F."/>
            <person name="Shi C."/>
            <person name="Zhu S.T."/>
            <person name="Xiao Z.Y."/>
            <person name="Nan H."/>
            <person name="Yue Y."/>
            <person name="Zhu X.G."/>
            <person name="Wu Y."/>
            <person name="Hong X.N."/>
            <person name="Fan G.Y."/>
            <person name="Tong Y."/>
            <person name="Zhang D."/>
            <person name="Mao C.L."/>
            <person name="Liu Y.L."/>
            <person name="Hao S.J."/>
            <person name="Liu W.Q."/>
            <person name="Lv M.Q."/>
            <person name="Zhang H.B."/>
            <person name="Liu Y."/>
            <person name="Hu-Tang G.R."/>
            <person name="Wang J.P."/>
            <person name="Wang J.H."/>
            <person name="Sun Y.H."/>
            <person name="Ni S.B."/>
            <person name="Chen W.B."/>
            <person name="Zhang X.C."/>
            <person name="Jiao Y.N."/>
            <person name="Eichler E.E."/>
            <person name="Li G.H."/>
            <person name="Liu X."/>
            <person name="Gao L.Z."/>
        </authorList>
    </citation>
    <scope>NUCLEOTIDE SEQUENCE [LARGE SCALE GENOMIC DNA]</scope>
    <source>
        <strain evidence="4">cv. GT1</strain>
        <tissue evidence="3">Leaf</tissue>
    </source>
</reference>
<gene>
    <name evidence="3" type="ORF">GH714_029741</name>
</gene>
<dbReference type="SUPFAM" id="SSF57756">
    <property type="entry name" value="Retrovirus zinc finger-like domains"/>
    <property type="match status" value="1"/>
</dbReference>
<protein>
    <recommendedName>
        <fullName evidence="2">CCHC-type domain-containing protein</fullName>
    </recommendedName>
</protein>
<feature type="region of interest" description="Disordered" evidence="1">
    <location>
        <begin position="149"/>
        <end position="192"/>
    </location>
</feature>
<name>A0A6A6NAT6_HEVBR</name>
<evidence type="ECO:0000313" key="3">
    <source>
        <dbReference type="EMBL" id="KAF2322730.1"/>
    </source>
</evidence>
<dbReference type="InterPro" id="IPR001878">
    <property type="entry name" value="Znf_CCHC"/>
</dbReference>
<proteinExistence type="predicted"/>
<keyword evidence="4" id="KW-1185">Reference proteome</keyword>